<accession>A0AAW6E6Z2</accession>
<dbReference type="Pfam" id="PF12844">
    <property type="entry name" value="HTH_19"/>
    <property type="match status" value="1"/>
</dbReference>
<dbReference type="EMBL" id="JAQMLS010000009">
    <property type="protein sequence ID" value="MDB8742804.1"/>
    <property type="molecule type" value="Genomic_DNA"/>
</dbReference>
<dbReference type="PROSITE" id="PS50943">
    <property type="entry name" value="HTH_CROC1"/>
    <property type="match status" value="1"/>
</dbReference>
<feature type="domain" description="HTH cro/C1-type" evidence="1">
    <location>
        <begin position="28"/>
        <end position="62"/>
    </location>
</feature>
<name>A0AAW6E6Z2_9FIRM</name>
<dbReference type="SUPFAM" id="SSF47413">
    <property type="entry name" value="lambda repressor-like DNA-binding domains"/>
    <property type="match status" value="1"/>
</dbReference>
<dbReference type="Proteomes" id="UP001211421">
    <property type="component" value="Unassembled WGS sequence"/>
</dbReference>
<dbReference type="Gene3D" id="1.10.260.40">
    <property type="entry name" value="lambda repressor-like DNA-binding domains"/>
    <property type="match status" value="1"/>
</dbReference>
<proteinExistence type="predicted"/>
<dbReference type="InterPro" id="IPR010982">
    <property type="entry name" value="Lambda_DNA-bd_dom_sf"/>
</dbReference>
<dbReference type="RefSeq" id="WP_195552005.1">
    <property type="nucleotide sequence ID" value="NZ_JADMNX010000009.1"/>
</dbReference>
<sequence length="104" mass="11810">MNEFISTLTELLHEKGISKNKMLTDLKLSKNSFVNWEKRGSVPNAETLQLIANYFGVSADYLLTGKEKTSAGIELSAEEIKIIELIRSLSDEKREIFKKFLNSL</sequence>
<evidence type="ECO:0000313" key="2">
    <source>
        <dbReference type="EMBL" id="MDB8742804.1"/>
    </source>
</evidence>
<comment type="caution">
    <text evidence="2">The sequence shown here is derived from an EMBL/GenBank/DDBJ whole genome shotgun (WGS) entry which is preliminary data.</text>
</comment>
<gene>
    <name evidence="2" type="ORF">PNV70_12105</name>
</gene>
<organism evidence="2 3">
    <name type="scientific">Ruminococcus bicirculans</name>
    <name type="common">ex Wegman et al. 2014</name>
    <dbReference type="NCBI Taxonomy" id="1160721"/>
    <lineage>
        <taxon>Bacteria</taxon>
        <taxon>Bacillati</taxon>
        <taxon>Bacillota</taxon>
        <taxon>Clostridia</taxon>
        <taxon>Eubacteriales</taxon>
        <taxon>Oscillospiraceae</taxon>
        <taxon>Ruminococcus</taxon>
    </lineage>
</organism>
<dbReference type="CDD" id="cd00093">
    <property type="entry name" value="HTH_XRE"/>
    <property type="match status" value="1"/>
</dbReference>
<dbReference type="InterPro" id="IPR001387">
    <property type="entry name" value="Cro/C1-type_HTH"/>
</dbReference>
<reference evidence="2" key="1">
    <citation type="submission" date="2023-01" db="EMBL/GenBank/DDBJ databases">
        <title>Human gut microbiome strain richness.</title>
        <authorList>
            <person name="Chen-Liaw A."/>
        </authorList>
    </citation>
    <scope>NUCLEOTIDE SEQUENCE</scope>
    <source>
        <strain evidence="2">D59st1_B8_D59t2_181005</strain>
    </source>
</reference>
<dbReference type="SMART" id="SM00530">
    <property type="entry name" value="HTH_XRE"/>
    <property type="match status" value="1"/>
</dbReference>
<protein>
    <submittedName>
        <fullName evidence="2">Helix-turn-helix transcriptional regulator</fullName>
    </submittedName>
</protein>
<evidence type="ECO:0000313" key="3">
    <source>
        <dbReference type="Proteomes" id="UP001211421"/>
    </source>
</evidence>
<dbReference type="GO" id="GO:0003677">
    <property type="term" value="F:DNA binding"/>
    <property type="evidence" value="ECO:0007669"/>
    <property type="project" value="InterPro"/>
</dbReference>
<dbReference type="AlphaFoldDB" id="A0AAW6E6Z2"/>
<evidence type="ECO:0000259" key="1">
    <source>
        <dbReference type="PROSITE" id="PS50943"/>
    </source>
</evidence>